<evidence type="ECO:0000313" key="14">
    <source>
        <dbReference type="EMBL" id="QNO17662.1"/>
    </source>
</evidence>
<proteinExistence type="inferred from homology"/>
<name>A0A7G9WG50_9FIRM</name>
<dbReference type="Proteomes" id="UP000516046">
    <property type="component" value="Chromosome"/>
</dbReference>
<comment type="pathway">
    <text evidence="9">Carotenoid biosynthesis; staphyloxanthin biosynthesis; staphyloxanthin from farnesyl diphosphate: step 5/5.</text>
</comment>
<gene>
    <name evidence="14" type="ORF">H6X83_12135</name>
</gene>
<dbReference type="AlphaFoldDB" id="A0A7G9WG50"/>
<evidence type="ECO:0000256" key="1">
    <source>
        <dbReference type="ARBA" id="ARBA00004162"/>
    </source>
</evidence>
<keyword evidence="8" id="KW-0012">Acyltransferase</keyword>
<dbReference type="GO" id="GO:0005886">
    <property type="term" value="C:plasma membrane"/>
    <property type="evidence" value="ECO:0007669"/>
    <property type="project" value="UniProtKB-SubCell"/>
</dbReference>
<evidence type="ECO:0000256" key="3">
    <source>
        <dbReference type="ARBA" id="ARBA00022679"/>
    </source>
</evidence>
<evidence type="ECO:0000256" key="7">
    <source>
        <dbReference type="ARBA" id="ARBA00023136"/>
    </source>
</evidence>
<evidence type="ECO:0000256" key="5">
    <source>
        <dbReference type="ARBA" id="ARBA00022729"/>
    </source>
</evidence>
<comment type="function">
    <text evidence="12">Catalyzes the acylation of glycosyl-4,4'-diaponeurosporenoate, i.e. the esterification of glucose at the C6'' position with the carboxyl group of the C(15) fatty acid 12-methyltetradecanoic acid, to yield staphyloxanthin. This is the last step in the biosynthesis of this orange pigment, present in most staphylococci strains.</text>
</comment>
<evidence type="ECO:0000256" key="8">
    <source>
        <dbReference type="ARBA" id="ARBA00023315"/>
    </source>
</evidence>
<keyword evidence="15" id="KW-1185">Reference proteome</keyword>
<evidence type="ECO:0000256" key="6">
    <source>
        <dbReference type="ARBA" id="ARBA00022989"/>
    </source>
</evidence>
<keyword evidence="3" id="KW-0808">Transferase</keyword>
<feature type="transmembrane region" description="Helical" evidence="13">
    <location>
        <begin position="7"/>
        <end position="28"/>
    </location>
</feature>
<evidence type="ECO:0000256" key="9">
    <source>
        <dbReference type="ARBA" id="ARBA00023588"/>
    </source>
</evidence>
<dbReference type="KEGG" id="caml:H6X83_12135"/>
<comment type="similarity">
    <text evidence="10">Belongs to the acyltransferase CrtO family.</text>
</comment>
<evidence type="ECO:0000256" key="10">
    <source>
        <dbReference type="ARBA" id="ARBA00023603"/>
    </source>
</evidence>
<organism evidence="14 15">
    <name type="scientific">Caproicibacterium amylolyticum</name>
    <dbReference type="NCBI Taxonomy" id="2766537"/>
    <lineage>
        <taxon>Bacteria</taxon>
        <taxon>Bacillati</taxon>
        <taxon>Bacillota</taxon>
        <taxon>Clostridia</taxon>
        <taxon>Eubacteriales</taxon>
        <taxon>Oscillospiraceae</taxon>
        <taxon>Caproicibacterium</taxon>
    </lineage>
</organism>
<keyword evidence="2" id="KW-1003">Cell membrane</keyword>
<dbReference type="Pfam" id="PF18927">
    <property type="entry name" value="CrtO"/>
    <property type="match status" value="1"/>
</dbReference>
<evidence type="ECO:0000256" key="13">
    <source>
        <dbReference type="SAM" id="Phobius"/>
    </source>
</evidence>
<protein>
    <recommendedName>
        <fullName evidence="11">Glycosyl-4,4'-diaponeurosporenoate acyltransferase</fullName>
    </recommendedName>
</protein>
<reference evidence="14 15" key="1">
    <citation type="submission" date="2020-08" db="EMBL/GenBank/DDBJ databases">
        <authorList>
            <person name="Ren C."/>
            <person name="Gu Y."/>
            <person name="Xu Y."/>
        </authorList>
    </citation>
    <scope>NUCLEOTIDE SEQUENCE [LARGE SCALE GENOMIC DNA]</scope>
    <source>
        <strain evidence="14 15">LBM18003</strain>
    </source>
</reference>
<dbReference type="RefSeq" id="WP_212506725.1">
    <property type="nucleotide sequence ID" value="NZ_CP060696.1"/>
</dbReference>
<evidence type="ECO:0000256" key="4">
    <source>
        <dbReference type="ARBA" id="ARBA00022692"/>
    </source>
</evidence>
<sequence>MIQDMNYLSMLFINLLLVGAWHGTTFLLSTRMPDSDFQPSEGLFHPWKWEKGGRWYRDHLHINDWKDRVPQFVSADGFSKKHITDMSVEYLNQFISETCRGEWMHTWNLGSIALTLLVNQSMVGVTFSVLIFMGNVPCTLIQRYNRFRLEILRKKLQRDAVRMVAAV</sequence>
<evidence type="ECO:0000256" key="2">
    <source>
        <dbReference type="ARBA" id="ARBA00022475"/>
    </source>
</evidence>
<dbReference type="UniPathway" id="UPA00029">
    <property type="reaction ID" value="UER00560"/>
</dbReference>
<dbReference type="GO" id="GO:0016746">
    <property type="term" value="F:acyltransferase activity"/>
    <property type="evidence" value="ECO:0007669"/>
    <property type="project" value="UniProtKB-KW"/>
</dbReference>
<dbReference type="InterPro" id="IPR044021">
    <property type="entry name" value="CrtO"/>
</dbReference>
<accession>A0A7G9WG50</accession>
<keyword evidence="5" id="KW-0732">Signal</keyword>
<evidence type="ECO:0000256" key="12">
    <source>
        <dbReference type="ARBA" id="ARBA00025324"/>
    </source>
</evidence>
<evidence type="ECO:0000313" key="15">
    <source>
        <dbReference type="Proteomes" id="UP000516046"/>
    </source>
</evidence>
<evidence type="ECO:0000256" key="11">
    <source>
        <dbReference type="ARBA" id="ARBA00023667"/>
    </source>
</evidence>
<keyword evidence="4 13" id="KW-0812">Transmembrane</keyword>
<feature type="transmembrane region" description="Helical" evidence="13">
    <location>
        <begin position="112"/>
        <end position="136"/>
    </location>
</feature>
<comment type="subcellular location">
    <subcellularLocation>
        <location evidence="1">Cell membrane</location>
        <topology evidence="1">Single-pass membrane protein</topology>
    </subcellularLocation>
</comment>
<dbReference type="EMBL" id="CP060696">
    <property type="protein sequence ID" value="QNO17662.1"/>
    <property type="molecule type" value="Genomic_DNA"/>
</dbReference>
<keyword evidence="7 13" id="KW-0472">Membrane</keyword>
<keyword evidence="6 13" id="KW-1133">Transmembrane helix</keyword>